<evidence type="ECO:0000313" key="9">
    <source>
        <dbReference type="EMBL" id="CAD8052043.1"/>
    </source>
</evidence>
<dbReference type="InterPro" id="IPR001594">
    <property type="entry name" value="Palmitoyltrfase_DHHC"/>
</dbReference>
<keyword evidence="2 7" id="KW-0808">Transferase</keyword>
<evidence type="ECO:0000256" key="6">
    <source>
        <dbReference type="ARBA" id="ARBA00023315"/>
    </source>
</evidence>
<comment type="caution">
    <text evidence="9">The sequence shown here is derived from an EMBL/GenBank/DDBJ whole genome shotgun (WGS) entry which is preliminary data.</text>
</comment>
<keyword evidence="10" id="KW-1185">Reference proteome</keyword>
<dbReference type="Pfam" id="PF01529">
    <property type="entry name" value="DHHC"/>
    <property type="match status" value="1"/>
</dbReference>
<keyword evidence="4 7" id="KW-1133">Transmembrane helix</keyword>
<dbReference type="GO" id="GO:0006612">
    <property type="term" value="P:protein targeting to membrane"/>
    <property type="evidence" value="ECO:0007669"/>
    <property type="project" value="TreeGrafter"/>
</dbReference>
<keyword evidence="5 7" id="KW-0472">Membrane</keyword>
<accession>A0A8S1KC12</accession>
<sequence length="406" mass="48384">MRTQHFENSLLVGKLWIGSITDARIILVVLVSYTFLQYYFIYYFSVDYYLANSLNWICIVLFLYSYLCGTFTEPGVVRRLQLNDEESVKTIQSNDNDNVRIFENKDYFQERFCSKCKVIRPPKTNHCDNCNNCVKLYDHHFTLMSNCIGQRNYKYFISWIYTLIIQFIIWYCTLFQHTFQMFKMSEALERLYQSQILQGAVLGLIISFYCSLNRKSIFQTIINWIIIICFCVCLYQVYNFEKNYYENYFCSLIFVIITFPGASVAFAVAILQSYHISIGVNLNEWSTLEKQINLINGFSHQTRTSEDKEQIIQDQKNQLVMESQDDIELRKQIIQEINDNIQLKGNLSKEKIEYIFQQRKEYRLNKKQSRNANLQVQFLKQKASLKNYFTNLIKLVSEKQFQSELY</sequence>
<comment type="subcellular location">
    <subcellularLocation>
        <location evidence="1">Membrane</location>
        <topology evidence="1">Multi-pass membrane protein</topology>
    </subcellularLocation>
</comment>
<keyword evidence="6 7" id="KW-0012">Acyltransferase</keyword>
<feature type="transmembrane region" description="Helical" evidence="7">
    <location>
        <begin position="21"/>
        <end position="41"/>
    </location>
</feature>
<comment type="similarity">
    <text evidence="7">Belongs to the DHHC palmitoyltransferase family.</text>
</comment>
<dbReference type="GO" id="GO:0005794">
    <property type="term" value="C:Golgi apparatus"/>
    <property type="evidence" value="ECO:0007669"/>
    <property type="project" value="TreeGrafter"/>
</dbReference>
<evidence type="ECO:0000256" key="7">
    <source>
        <dbReference type="RuleBase" id="RU079119"/>
    </source>
</evidence>
<dbReference type="EC" id="2.3.1.225" evidence="7"/>
<feature type="domain" description="Palmitoyltransferase DHHC" evidence="8">
    <location>
        <begin position="108"/>
        <end position="210"/>
    </location>
</feature>
<dbReference type="GO" id="GO:0016020">
    <property type="term" value="C:membrane"/>
    <property type="evidence" value="ECO:0007669"/>
    <property type="project" value="UniProtKB-SubCell"/>
</dbReference>
<evidence type="ECO:0000256" key="3">
    <source>
        <dbReference type="ARBA" id="ARBA00022692"/>
    </source>
</evidence>
<dbReference type="GO" id="GO:0019706">
    <property type="term" value="F:protein-cysteine S-palmitoyltransferase activity"/>
    <property type="evidence" value="ECO:0007669"/>
    <property type="project" value="UniProtKB-EC"/>
</dbReference>
<feature type="transmembrane region" description="Helical" evidence="7">
    <location>
        <begin position="221"/>
        <end position="240"/>
    </location>
</feature>
<evidence type="ECO:0000256" key="1">
    <source>
        <dbReference type="ARBA" id="ARBA00004141"/>
    </source>
</evidence>
<comment type="catalytic activity">
    <reaction evidence="7">
        <text>L-cysteinyl-[protein] + hexadecanoyl-CoA = S-hexadecanoyl-L-cysteinyl-[protein] + CoA</text>
        <dbReference type="Rhea" id="RHEA:36683"/>
        <dbReference type="Rhea" id="RHEA-COMP:10131"/>
        <dbReference type="Rhea" id="RHEA-COMP:11032"/>
        <dbReference type="ChEBI" id="CHEBI:29950"/>
        <dbReference type="ChEBI" id="CHEBI:57287"/>
        <dbReference type="ChEBI" id="CHEBI:57379"/>
        <dbReference type="ChEBI" id="CHEBI:74151"/>
        <dbReference type="EC" id="2.3.1.225"/>
    </reaction>
</comment>
<comment type="domain">
    <text evidence="7">The DHHC domain is required for palmitoyltransferase activity.</text>
</comment>
<proteinExistence type="inferred from homology"/>
<dbReference type="AlphaFoldDB" id="A0A8S1KC12"/>
<organism evidence="9 10">
    <name type="scientific">Paramecium sonneborni</name>
    <dbReference type="NCBI Taxonomy" id="65129"/>
    <lineage>
        <taxon>Eukaryota</taxon>
        <taxon>Sar</taxon>
        <taxon>Alveolata</taxon>
        <taxon>Ciliophora</taxon>
        <taxon>Intramacronucleata</taxon>
        <taxon>Oligohymenophorea</taxon>
        <taxon>Peniculida</taxon>
        <taxon>Parameciidae</taxon>
        <taxon>Paramecium</taxon>
    </lineage>
</organism>
<dbReference type="PANTHER" id="PTHR22883">
    <property type="entry name" value="ZINC FINGER DHHC DOMAIN CONTAINING PROTEIN"/>
    <property type="match status" value="1"/>
</dbReference>
<dbReference type="Proteomes" id="UP000692954">
    <property type="component" value="Unassembled WGS sequence"/>
</dbReference>
<evidence type="ECO:0000259" key="8">
    <source>
        <dbReference type="Pfam" id="PF01529"/>
    </source>
</evidence>
<dbReference type="GO" id="GO:0005783">
    <property type="term" value="C:endoplasmic reticulum"/>
    <property type="evidence" value="ECO:0007669"/>
    <property type="project" value="TreeGrafter"/>
</dbReference>
<dbReference type="PROSITE" id="PS50216">
    <property type="entry name" value="DHHC"/>
    <property type="match status" value="1"/>
</dbReference>
<dbReference type="InterPro" id="IPR039859">
    <property type="entry name" value="PFA4/ZDH16/20/ERF2-like"/>
</dbReference>
<feature type="transmembrane region" description="Helical" evidence="7">
    <location>
        <begin position="53"/>
        <end position="72"/>
    </location>
</feature>
<name>A0A8S1KC12_9CILI</name>
<evidence type="ECO:0000313" key="10">
    <source>
        <dbReference type="Proteomes" id="UP000692954"/>
    </source>
</evidence>
<feature type="transmembrane region" description="Helical" evidence="7">
    <location>
        <begin position="191"/>
        <end position="209"/>
    </location>
</feature>
<reference evidence="9" key="1">
    <citation type="submission" date="2021-01" db="EMBL/GenBank/DDBJ databases">
        <authorList>
            <consortium name="Genoscope - CEA"/>
            <person name="William W."/>
        </authorList>
    </citation>
    <scope>NUCLEOTIDE SEQUENCE</scope>
</reference>
<feature type="transmembrane region" description="Helical" evidence="7">
    <location>
        <begin position="153"/>
        <end position="171"/>
    </location>
</feature>
<evidence type="ECO:0000256" key="4">
    <source>
        <dbReference type="ARBA" id="ARBA00022989"/>
    </source>
</evidence>
<evidence type="ECO:0000256" key="2">
    <source>
        <dbReference type="ARBA" id="ARBA00022679"/>
    </source>
</evidence>
<protein>
    <recommendedName>
        <fullName evidence="7">Palmitoyltransferase</fullName>
        <ecNumber evidence="7">2.3.1.225</ecNumber>
    </recommendedName>
</protein>
<dbReference type="OrthoDB" id="9909019at2759"/>
<dbReference type="EMBL" id="CAJJDN010000006">
    <property type="protein sequence ID" value="CAD8052043.1"/>
    <property type="molecule type" value="Genomic_DNA"/>
</dbReference>
<keyword evidence="3 7" id="KW-0812">Transmembrane</keyword>
<evidence type="ECO:0000256" key="5">
    <source>
        <dbReference type="ARBA" id="ARBA00023136"/>
    </source>
</evidence>
<gene>
    <name evidence="9" type="ORF">PSON_ATCC_30995.1.T0060239</name>
</gene>
<feature type="transmembrane region" description="Helical" evidence="7">
    <location>
        <begin position="252"/>
        <end position="271"/>
    </location>
</feature>